<evidence type="ECO:0000259" key="6">
    <source>
        <dbReference type="PROSITE" id="PS50977"/>
    </source>
</evidence>
<gene>
    <name evidence="7" type="ORF">GCM10023351_20170</name>
</gene>
<dbReference type="RefSeq" id="WP_345438725.1">
    <property type="nucleotide sequence ID" value="NZ_BAABKO010000003.1"/>
</dbReference>
<keyword evidence="3 5" id="KW-0238">DNA-binding</keyword>
<name>A0ABP9A7X7_9MICO</name>
<keyword evidence="2" id="KW-0805">Transcription regulation</keyword>
<dbReference type="Pfam" id="PF00440">
    <property type="entry name" value="TetR_N"/>
    <property type="match status" value="1"/>
</dbReference>
<dbReference type="Gene3D" id="1.10.357.10">
    <property type="entry name" value="Tetracycline Repressor, domain 2"/>
    <property type="match status" value="1"/>
</dbReference>
<keyword evidence="1" id="KW-0678">Repressor</keyword>
<evidence type="ECO:0000256" key="2">
    <source>
        <dbReference type="ARBA" id="ARBA00023015"/>
    </source>
</evidence>
<sequence length="197" mass="21284">MSAGSRYAPGLARQRQILDEATRAFGRAGFDGVTVQEIADACGITRQGLLHHFGSKEGLLMALLRQRDEADQELFGRVLAESGSPFRAIVAVTRANAAAPGITAMFTQLAAEATRPDHPAHDFFRDVYTRIHHDLRATLSDMQREGSIVAGVDVDQLASGLVALRDGLALQLLLRSPTQSVDELTDTLETMFGLLLA</sequence>
<dbReference type="Pfam" id="PF13977">
    <property type="entry name" value="TetR_C_6"/>
    <property type="match status" value="1"/>
</dbReference>
<evidence type="ECO:0000256" key="3">
    <source>
        <dbReference type="ARBA" id="ARBA00023125"/>
    </source>
</evidence>
<dbReference type="SUPFAM" id="SSF46689">
    <property type="entry name" value="Homeodomain-like"/>
    <property type="match status" value="1"/>
</dbReference>
<dbReference type="PROSITE" id="PS50977">
    <property type="entry name" value="HTH_TETR_2"/>
    <property type="match status" value="1"/>
</dbReference>
<keyword evidence="8" id="KW-1185">Reference proteome</keyword>
<feature type="DNA-binding region" description="H-T-H motif" evidence="5">
    <location>
        <begin position="34"/>
        <end position="53"/>
    </location>
</feature>
<reference evidence="8" key="1">
    <citation type="journal article" date="2019" name="Int. J. Syst. Evol. Microbiol.">
        <title>The Global Catalogue of Microorganisms (GCM) 10K type strain sequencing project: providing services to taxonomists for standard genome sequencing and annotation.</title>
        <authorList>
            <consortium name="The Broad Institute Genomics Platform"/>
            <consortium name="The Broad Institute Genome Sequencing Center for Infectious Disease"/>
            <person name="Wu L."/>
            <person name="Ma J."/>
        </authorList>
    </citation>
    <scope>NUCLEOTIDE SEQUENCE [LARGE SCALE GENOMIC DNA]</scope>
    <source>
        <strain evidence="8">JCM 18537</strain>
    </source>
</reference>
<dbReference type="InterPro" id="IPR036271">
    <property type="entry name" value="Tet_transcr_reg_TetR-rel_C_sf"/>
</dbReference>
<proteinExistence type="predicted"/>
<dbReference type="InterPro" id="IPR001647">
    <property type="entry name" value="HTH_TetR"/>
</dbReference>
<comment type="caution">
    <text evidence="7">The sequence shown here is derived from an EMBL/GenBank/DDBJ whole genome shotgun (WGS) entry which is preliminary data.</text>
</comment>
<feature type="domain" description="HTH tetR-type" evidence="6">
    <location>
        <begin position="11"/>
        <end position="71"/>
    </location>
</feature>
<dbReference type="Proteomes" id="UP001501645">
    <property type="component" value="Unassembled WGS sequence"/>
</dbReference>
<accession>A0ABP9A7X7</accession>
<keyword evidence="4" id="KW-0804">Transcription</keyword>
<dbReference type="EMBL" id="BAABKO010000003">
    <property type="protein sequence ID" value="GAA4775623.1"/>
    <property type="molecule type" value="Genomic_DNA"/>
</dbReference>
<evidence type="ECO:0000256" key="5">
    <source>
        <dbReference type="PROSITE-ProRule" id="PRU00335"/>
    </source>
</evidence>
<dbReference type="InterPro" id="IPR039538">
    <property type="entry name" value="BetI_C"/>
</dbReference>
<dbReference type="PANTHER" id="PTHR47506">
    <property type="entry name" value="TRANSCRIPTIONAL REGULATORY PROTEIN"/>
    <property type="match status" value="1"/>
</dbReference>
<evidence type="ECO:0000256" key="1">
    <source>
        <dbReference type="ARBA" id="ARBA00022491"/>
    </source>
</evidence>
<evidence type="ECO:0000313" key="8">
    <source>
        <dbReference type="Proteomes" id="UP001501645"/>
    </source>
</evidence>
<dbReference type="SUPFAM" id="SSF48498">
    <property type="entry name" value="Tetracyclin repressor-like, C-terminal domain"/>
    <property type="match status" value="1"/>
</dbReference>
<dbReference type="InterPro" id="IPR009057">
    <property type="entry name" value="Homeodomain-like_sf"/>
</dbReference>
<evidence type="ECO:0000256" key="4">
    <source>
        <dbReference type="ARBA" id="ARBA00023163"/>
    </source>
</evidence>
<organism evidence="7 8">
    <name type="scientific">Microbacterium gilvum</name>
    <dbReference type="NCBI Taxonomy" id="1336204"/>
    <lineage>
        <taxon>Bacteria</taxon>
        <taxon>Bacillati</taxon>
        <taxon>Actinomycetota</taxon>
        <taxon>Actinomycetes</taxon>
        <taxon>Micrococcales</taxon>
        <taxon>Microbacteriaceae</taxon>
        <taxon>Microbacterium</taxon>
    </lineage>
</organism>
<dbReference type="PRINTS" id="PR00455">
    <property type="entry name" value="HTHTETR"/>
</dbReference>
<evidence type="ECO:0000313" key="7">
    <source>
        <dbReference type="EMBL" id="GAA4775623.1"/>
    </source>
</evidence>
<dbReference type="PANTHER" id="PTHR47506:SF6">
    <property type="entry name" value="HTH-TYPE TRANSCRIPTIONAL REPRESSOR NEMR"/>
    <property type="match status" value="1"/>
</dbReference>
<protein>
    <submittedName>
        <fullName evidence="7">TetR/AcrR family transcriptional regulator</fullName>
    </submittedName>
</protein>